<organism evidence="2 3">
    <name type="scientific">Ancylobacter tetraedralis</name>
    <dbReference type="NCBI Taxonomy" id="217068"/>
    <lineage>
        <taxon>Bacteria</taxon>
        <taxon>Pseudomonadati</taxon>
        <taxon>Pseudomonadota</taxon>
        <taxon>Alphaproteobacteria</taxon>
        <taxon>Hyphomicrobiales</taxon>
        <taxon>Xanthobacteraceae</taxon>
        <taxon>Ancylobacter</taxon>
    </lineage>
</organism>
<evidence type="ECO:0000313" key="3">
    <source>
        <dbReference type="Proteomes" id="UP000533469"/>
    </source>
</evidence>
<sequence length="246" mass="26966">MRIILISRPGVPVLETSLYLPIKRFLEARGFTVKGEIGDCDLVALSPEAEPLVIIGEMKLSFNLELVLQAVDRASACDEVWLAARASRRGKGRESDSRFRNLCRRLGFGMLAVSEGGEVSVLVSPVSPMPRKDPRRRARLVAEHTRRLGDPAVGGASRVPIMTAYRQQALACAAALAAGPRRPRDLRGRAPDAGKILMNNVYGWFIRTERGVYALTPAGLEALARWPQEQEQEQAADEAASTPRPE</sequence>
<proteinExistence type="predicted"/>
<evidence type="ECO:0000313" key="2">
    <source>
        <dbReference type="EMBL" id="MBB3771043.1"/>
    </source>
</evidence>
<reference evidence="2 3" key="1">
    <citation type="submission" date="2020-08" db="EMBL/GenBank/DDBJ databases">
        <title>Genomic Encyclopedia of Type Strains, Phase IV (KMG-IV): sequencing the most valuable type-strain genomes for metagenomic binning, comparative biology and taxonomic classification.</title>
        <authorList>
            <person name="Goeker M."/>
        </authorList>
    </citation>
    <scope>NUCLEOTIDE SEQUENCE [LARGE SCALE GENOMIC DNA]</scope>
    <source>
        <strain evidence="2 3">DSM 5895</strain>
    </source>
</reference>
<name>A0A839Z7E2_9HYPH</name>
<dbReference type="EMBL" id="JACICD010000002">
    <property type="protein sequence ID" value="MBB3771043.1"/>
    <property type="molecule type" value="Genomic_DNA"/>
</dbReference>
<dbReference type="InterPro" id="IPR018679">
    <property type="entry name" value="DUF2161"/>
</dbReference>
<comment type="caution">
    <text evidence="2">The sequence shown here is derived from an EMBL/GenBank/DDBJ whole genome shotgun (WGS) entry which is preliminary data.</text>
</comment>
<gene>
    <name evidence="2" type="ORF">FHS55_001638</name>
</gene>
<evidence type="ECO:0000256" key="1">
    <source>
        <dbReference type="SAM" id="MobiDB-lite"/>
    </source>
</evidence>
<dbReference type="Proteomes" id="UP000533469">
    <property type="component" value="Unassembled WGS sequence"/>
</dbReference>
<keyword evidence="3" id="KW-1185">Reference proteome</keyword>
<dbReference type="AlphaFoldDB" id="A0A839Z7E2"/>
<protein>
    <submittedName>
        <fullName evidence="2">Uncharacterized protein</fullName>
    </submittedName>
</protein>
<accession>A0A839Z7E2</accession>
<feature type="region of interest" description="Disordered" evidence="1">
    <location>
        <begin position="225"/>
        <end position="246"/>
    </location>
</feature>
<dbReference type="Pfam" id="PF09929">
    <property type="entry name" value="DUF2161"/>
    <property type="match status" value="1"/>
</dbReference>